<keyword evidence="2" id="KW-0813">Transport</keyword>
<dbReference type="InterPro" id="IPR050492">
    <property type="entry name" value="Bact_metal-bind_prot9"/>
</dbReference>
<gene>
    <name evidence="5" type="ORF">KIM372_05390</name>
</gene>
<keyword evidence="3" id="KW-0479">Metal-binding</keyword>
<comment type="subcellular location">
    <subcellularLocation>
        <location evidence="1">Cell envelope</location>
    </subcellularLocation>
</comment>
<evidence type="ECO:0000313" key="6">
    <source>
        <dbReference type="Proteomes" id="UP001321766"/>
    </source>
</evidence>
<keyword evidence="6" id="KW-1185">Reference proteome</keyword>
<protein>
    <submittedName>
        <fullName evidence="5">ABC transporter substrate-binding protein</fullName>
    </submittedName>
</protein>
<accession>A0ABM8B702</accession>
<dbReference type="EMBL" id="AP026798">
    <property type="protein sequence ID" value="BDR52632.1"/>
    <property type="molecule type" value="Genomic_DNA"/>
</dbReference>
<dbReference type="SUPFAM" id="SSF53807">
    <property type="entry name" value="Helical backbone' metal receptor"/>
    <property type="match status" value="1"/>
</dbReference>
<evidence type="ECO:0000256" key="1">
    <source>
        <dbReference type="ARBA" id="ARBA00004196"/>
    </source>
</evidence>
<keyword evidence="4" id="KW-0732">Signal</keyword>
<dbReference type="Pfam" id="PF01297">
    <property type="entry name" value="ZnuA"/>
    <property type="match status" value="1"/>
</dbReference>
<organism evidence="5 6">
    <name type="scientific">Bombiscardovia nodaiensis</name>
    <dbReference type="NCBI Taxonomy" id="2932181"/>
    <lineage>
        <taxon>Bacteria</taxon>
        <taxon>Bacillati</taxon>
        <taxon>Actinomycetota</taxon>
        <taxon>Actinomycetes</taxon>
        <taxon>Bifidobacteriales</taxon>
        <taxon>Bifidobacteriaceae</taxon>
        <taxon>Bombiscardovia</taxon>
    </lineage>
</organism>
<dbReference type="InterPro" id="IPR006127">
    <property type="entry name" value="ZnuA-like"/>
</dbReference>
<evidence type="ECO:0000313" key="5">
    <source>
        <dbReference type="EMBL" id="BDR52632.1"/>
    </source>
</evidence>
<reference evidence="5 6" key="1">
    <citation type="journal article" date="2023" name="Microbiol. Spectr.">
        <title>Symbiosis of Carpenter Bees with Uncharacterized Lactic Acid Bacteria Showing NAD Auxotrophy.</title>
        <authorList>
            <person name="Kawasaki S."/>
            <person name="Ozawa K."/>
            <person name="Mori T."/>
            <person name="Yamamoto A."/>
            <person name="Ito M."/>
            <person name="Ohkuma M."/>
            <person name="Sakamoto M."/>
            <person name="Matsutani M."/>
        </authorList>
    </citation>
    <scope>NUCLEOTIDE SEQUENCE [LARGE SCALE GENOMIC DNA]</scope>
    <source>
        <strain evidence="5 6">Kim37-2</strain>
    </source>
</reference>
<evidence type="ECO:0000256" key="2">
    <source>
        <dbReference type="ARBA" id="ARBA00022448"/>
    </source>
</evidence>
<name>A0ABM8B702_9BIFI</name>
<evidence type="ECO:0000256" key="3">
    <source>
        <dbReference type="ARBA" id="ARBA00022723"/>
    </source>
</evidence>
<dbReference type="Proteomes" id="UP001321766">
    <property type="component" value="Chromosome"/>
</dbReference>
<evidence type="ECO:0000256" key="4">
    <source>
        <dbReference type="ARBA" id="ARBA00022729"/>
    </source>
</evidence>
<dbReference type="PANTHER" id="PTHR42953:SF1">
    <property type="entry name" value="METAL-BINDING PROTEIN HI_0362-RELATED"/>
    <property type="match status" value="1"/>
</dbReference>
<sequence>MTQLSKRTREKSLVSKVSRVPALLVLTVLVLLFSLSGCGQAASANNPSTGGQFQVVSSIGQWSALAQELGGKTVNTQAVINNPNVDAHDYEPTSSDIGLIARADLVIVNGADYDTWASKAAADNGKQVVNIAQRSGHRSGDNPHLWFSAQARLQAGKAISHSYQKARPEHKDDFVRMYDLWQAKEKQLGDQLQQGSQQMQGMTFAATESAADYLAADLHLKNVTPRAFAQAVANEGEPSPADVHEFEQALATHRAQVLVFNEQEESAVSRQLLAAAKRAGVPVVEVSEQMPTKYTNLTDWIAALYQSFAQAAHVAQAAQ</sequence>
<dbReference type="Gene3D" id="3.40.50.1980">
    <property type="entry name" value="Nitrogenase molybdenum iron protein domain"/>
    <property type="match status" value="2"/>
</dbReference>
<dbReference type="PANTHER" id="PTHR42953">
    <property type="entry name" value="HIGH-AFFINITY ZINC UPTAKE SYSTEM PROTEIN ZNUA-RELATED"/>
    <property type="match status" value="1"/>
</dbReference>
<proteinExistence type="predicted"/>